<name>E9HWG6_DAPPU</name>
<sequence>MQKVLVVRHLFLSLRGQRWCSTSNVLGKFDLAGPSWVQDNWKSRRVLATGVHEDKNEDEENEEEQHSRGIDLVRAVENEEEGDEREKTRKKKTYWRPDLWLEETTNEEEDVNEYEDEQTHEEQDEVERGGGINRPNGGWMAGYEDWPFPDLDLESRSGISVYLNRGSLFFCENQHSYRKEFKAFVTNLKFITAYFLGNSCEEELIELEVNEDEDEGLRTININMLFDILKNCDEYCARRKENTNSQYLIASASPCGVDMFNLIATLRAPSQSWWIRKPHVLSILKGTKRVNVKHKKKKPAKGPTGQCKVQKGKITKGQANKRYLIN</sequence>
<evidence type="ECO:0000313" key="2">
    <source>
        <dbReference type="EMBL" id="EFX63914.1"/>
    </source>
</evidence>
<dbReference type="AlphaFoldDB" id="E9HWG6"/>
<feature type="compositionally biased region" description="Acidic residues" evidence="1">
    <location>
        <begin position="105"/>
        <end position="125"/>
    </location>
</feature>
<reference evidence="2 3" key="1">
    <citation type="journal article" date="2011" name="Science">
        <title>The ecoresponsive genome of Daphnia pulex.</title>
        <authorList>
            <person name="Colbourne J.K."/>
            <person name="Pfrender M.E."/>
            <person name="Gilbert D."/>
            <person name="Thomas W.K."/>
            <person name="Tucker A."/>
            <person name="Oakley T.H."/>
            <person name="Tokishita S."/>
            <person name="Aerts A."/>
            <person name="Arnold G.J."/>
            <person name="Basu M.K."/>
            <person name="Bauer D.J."/>
            <person name="Caceres C.E."/>
            <person name="Carmel L."/>
            <person name="Casola C."/>
            <person name="Choi J.H."/>
            <person name="Detter J.C."/>
            <person name="Dong Q."/>
            <person name="Dusheyko S."/>
            <person name="Eads B.D."/>
            <person name="Frohlich T."/>
            <person name="Geiler-Samerotte K.A."/>
            <person name="Gerlach D."/>
            <person name="Hatcher P."/>
            <person name="Jogdeo S."/>
            <person name="Krijgsveld J."/>
            <person name="Kriventseva E.V."/>
            <person name="Kultz D."/>
            <person name="Laforsch C."/>
            <person name="Lindquist E."/>
            <person name="Lopez J."/>
            <person name="Manak J.R."/>
            <person name="Muller J."/>
            <person name="Pangilinan J."/>
            <person name="Patwardhan R.P."/>
            <person name="Pitluck S."/>
            <person name="Pritham E.J."/>
            <person name="Rechtsteiner A."/>
            <person name="Rho M."/>
            <person name="Rogozin I.B."/>
            <person name="Sakarya O."/>
            <person name="Salamov A."/>
            <person name="Schaack S."/>
            <person name="Shapiro H."/>
            <person name="Shiga Y."/>
            <person name="Skalitzky C."/>
            <person name="Smith Z."/>
            <person name="Souvorov A."/>
            <person name="Sung W."/>
            <person name="Tang Z."/>
            <person name="Tsuchiya D."/>
            <person name="Tu H."/>
            <person name="Vos H."/>
            <person name="Wang M."/>
            <person name="Wolf Y.I."/>
            <person name="Yamagata H."/>
            <person name="Yamada T."/>
            <person name="Ye Y."/>
            <person name="Shaw J.R."/>
            <person name="Andrews J."/>
            <person name="Crease T.J."/>
            <person name="Tang H."/>
            <person name="Lucas S.M."/>
            <person name="Robertson H.M."/>
            <person name="Bork P."/>
            <person name="Koonin E.V."/>
            <person name="Zdobnov E.M."/>
            <person name="Grigoriev I.V."/>
            <person name="Lynch M."/>
            <person name="Boore J.L."/>
        </authorList>
    </citation>
    <scope>NUCLEOTIDE SEQUENCE [LARGE SCALE GENOMIC DNA]</scope>
</reference>
<dbReference type="KEGG" id="dpx:DAPPUDRAFT_267430"/>
<dbReference type="EMBL" id="GL732926">
    <property type="protein sequence ID" value="EFX63914.1"/>
    <property type="molecule type" value="Genomic_DNA"/>
</dbReference>
<keyword evidence="3" id="KW-1185">Reference proteome</keyword>
<feature type="region of interest" description="Disordered" evidence="1">
    <location>
        <begin position="105"/>
        <end position="136"/>
    </location>
</feature>
<proteinExistence type="predicted"/>
<dbReference type="InParanoid" id="E9HWG6"/>
<accession>E9HWG6</accession>
<evidence type="ECO:0000256" key="1">
    <source>
        <dbReference type="SAM" id="MobiDB-lite"/>
    </source>
</evidence>
<protein>
    <submittedName>
        <fullName evidence="2">Uncharacterized protein</fullName>
    </submittedName>
</protein>
<gene>
    <name evidence="2" type="ORF">DAPPUDRAFT_267430</name>
</gene>
<feature type="region of interest" description="Disordered" evidence="1">
    <location>
        <begin position="292"/>
        <end position="311"/>
    </location>
</feature>
<dbReference type="Proteomes" id="UP000000305">
    <property type="component" value="Unassembled WGS sequence"/>
</dbReference>
<evidence type="ECO:0000313" key="3">
    <source>
        <dbReference type="Proteomes" id="UP000000305"/>
    </source>
</evidence>
<dbReference type="HOGENOM" id="CLU_853271_0_0_1"/>
<organism evidence="2 3">
    <name type="scientific">Daphnia pulex</name>
    <name type="common">Water flea</name>
    <dbReference type="NCBI Taxonomy" id="6669"/>
    <lineage>
        <taxon>Eukaryota</taxon>
        <taxon>Metazoa</taxon>
        <taxon>Ecdysozoa</taxon>
        <taxon>Arthropoda</taxon>
        <taxon>Crustacea</taxon>
        <taxon>Branchiopoda</taxon>
        <taxon>Diplostraca</taxon>
        <taxon>Cladocera</taxon>
        <taxon>Anomopoda</taxon>
        <taxon>Daphniidae</taxon>
        <taxon>Daphnia</taxon>
    </lineage>
</organism>